<sequence length="418" mass="47589">MSLLTRLPRDVIYEILKFVRIKHSTEYVNPDKYLVDCLALSNLSKTCKEFRDLVQPELFRSLLVRGTLNSSLNLIKVLTDRPDLANAVQCVSSDETNFQNIEPCKLKPLSAKDATRRKRPDIGYEDAVTLAILLCRNIRNVKLYHTDQAFSYFATPGFPFANLKELHLYAHSSNDSRALEGSLGWFFKAAPALQNIRAEAVWKVEPGLFSHPTLAELALHYSCIDVKALGDIMAAFPKLRRFLYRADTAPYHIFDLKDVTPREVVDGLLPVKDTLTRLCLEFQYAEAWEHDLWTEEDTTLQGISQLNNLTELELGCYGLAYPGTIQEADGRIRPETKIEWLVRRLALPSLEQLKLWDIGEVSDLANIAEILPELFPSLEKFETKADEDDMADEVVKGLPELFAKHGITLEFFNHDDDD</sequence>
<dbReference type="HOGENOM" id="CLU_566424_0_0_1"/>
<keyword evidence="2" id="KW-1185">Reference proteome</keyword>
<proteinExistence type="predicted"/>
<gene>
    <name evidence="1" type="ORF">VHEMI02236</name>
</gene>
<dbReference type="Proteomes" id="UP000039046">
    <property type="component" value="Unassembled WGS sequence"/>
</dbReference>
<dbReference type="AlphaFoldDB" id="A0A0A1SP51"/>
<evidence type="ECO:0000313" key="2">
    <source>
        <dbReference type="Proteomes" id="UP000039046"/>
    </source>
</evidence>
<evidence type="ECO:0008006" key="3">
    <source>
        <dbReference type="Google" id="ProtNLM"/>
    </source>
</evidence>
<dbReference type="STRING" id="1531966.A0A0A1SP51"/>
<name>A0A0A1SP51_9HYPO</name>
<accession>A0A0A1SP51</accession>
<reference evidence="1 2" key="1">
    <citation type="journal article" date="2015" name="Genome Announc.">
        <title>Draft Genome Sequence and Gene Annotation of the Entomopathogenic Fungus Verticillium hemipterigenum.</title>
        <authorList>
            <person name="Horn F."/>
            <person name="Habel A."/>
            <person name="Scharf D.H."/>
            <person name="Dworschak J."/>
            <person name="Brakhage A.A."/>
            <person name="Guthke R."/>
            <person name="Hertweck C."/>
            <person name="Linde J."/>
        </authorList>
    </citation>
    <scope>NUCLEOTIDE SEQUENCE [LARGE SCALE GENOMIC DNA]</scope>
</reference>
<organism evidence="1 2">
    <name type="scientific">[Torrubiella] hemipterigena</name>
    <dbReference type="NCBI Taxonomy" id="1531966"/>
    <lineage>
        <taxon>Eukaryota</taxon>
        <taxon>Fungi</taxon>
        <taxon>Dikarya</taxon>
        <taxon>Ascomycota</taxon>
        <taxon>Pezizomycotina</taxon>
        <taxon>Sordariomycetes</taxon>
        <taxon>Hypocreomycetidae</taxon>
        <taxon>Hypocreales</taxon>
        <taxon>Clavicipitaceae</taxon>
        <taxon>Clavicipitaceae incertae sedis</taxon>
        <taxon>'Torrubiella' clade</taxon>
    </lineage>
</organism>
<dbReference type="OrthoDB" id="4757858at2759"/>
<dbReference type="SUPFAM" id="SSF52047">
    <property type="entry name" value="RNI-like"/>
    <property type="match status" value="1"/>
</dbReference>
<evidence type="ECO:0000313" key="1">
    <source>
        <dbReference type="EMBL" id="CEJ82153.1"/>
    </source>
</evidence>
<dbReference type="EMBL" id="CDHN01000001">
    <property type="protein sequence ID" value="CEJ82153.1"/>
    <property type="molecule type" value="Genomic_DNA"/>
</dbReference>
<protein>
    <recommendedName>
        <fullName evidence="3">F-box domain-containing protein</fullName>
    </recommendedName>
</protein>